<evidence type="ECO:0000313" key="1">
    <source>
        <dbReference type="EMBL" id="CAH2235195.1"/>
    </source>
</evidence>
<gene>
    <name evidence="1" type="primary">jg10447</name>
    <name evidence="1" type="ORF">PAEG_LOCUS12867</name>
</gene>
<dbReference type="AlphaFoldDB" id="A0A8S4RE90"/>
<organism evidence="1 2">
    <name type="scientific">Pararge aegeria aegeria</name>
    <dbReference type="NCBI Taxonomy" id="348720"/>
    <lineage>
        <taxon>Eukaryota</taxon>
        <taxon>Metazoa</taxon>
        <taxon>Ecdysozoa</taxon>
        <taxon>Arthropoda</taxon>
        <taxon>Hexapoda</taxon>
        <taxon>Insecta</taxon>
        <taxon>Pterygota</taxon>
        <taxon>Neoptera</taxon>
        <taxon>Endopterygota</taxon>
        <taxon>Lepidoptera</taxon>
        <taxon>Glossata</taxon>
        <taxon>Ditrysia</taxon>
        <taxon>Papilionoidea</taxon>
        <taxon>Nymphalidae</taxon>
        <taxon>Satyrinae</taxon>
        <taxon>Satyrini</taxon>
        <taxon>Parargina</taxon>
        <taxon>Pararge</taxon>
    </lineage>
</organism>
<accession>A0A8S4RE90</accession>
<evidence type="ECO:0000313" key="2">
    <source>
        <dbReference type="Proteomes" id="UP000838756"/>
    </source>
</evidence>
<reference evidence="1" key="1">
    <citation type="submission" date="2022-03" db="EMBL/GenBank/DDBJ databases">
        <authorList>
            <person name="Lindestad O."/>
        </authorList>
    </citation>
    <scope>NUCLEOTIDE SEQUENCE</scope>
</reference>
<dbReference type="EMBL" id="CAKXAJ010025115">
    <property type="protein sequence ID" value="CAH2235195.1"/>
    <property type="molecule type" value="Genomic_DNA"/>
</dbReference>
<dbReference type="Proteomes" id="UP000838756">
    <property type="component" value="Unassembled WGS sequence"/>
</dbReference>
<proteinExistence type="predicted"/>
<sequence>MGHHRLETEQYLAGPARNTFRKVPSRGYQPEVQMIILMIMKIHQQPPSDMNTEMLRGSRNNYGSGRGIIINVKTGSLPTPRHLDDKKSKFEFYCPPQPANEFTVNP</sequence>
<name>A0A8S4RE90_9NEOP</name>
<protein>
    <submittedName>
        <fullName evidence="1">Jg10447 protein</fullName>
    </submittedName>
</protein>
<comment type="caution">
    <text evidence="1">The sequence shown here is derived from an EMBL/GenBank/DDBJ whole genome shotgun (WGS) entry which is preliminary data.</text>
</comment>
<keyword evidence="2" id="KW-1185">Reference proteome</keyword>